<evidence type="ECO:0000256" key="1">
    <source>
        <dbReference type="ARBA" id="ARBA00002001"/>
    </source>
</evidence>
<evidence type="ECO:0000256" key="3">
    <source>
        <dbReference type="ARBA" id="ARBA00004286"/>
    </source>
</evidence>
<feature type="domain" description="Core Histone H2A/H2B/H3" evidence="13">
    <location>
        <begin position="22"/>
        <end position="96"/>
    </location>
</feature>
<keyword evidence="5 11" id="KW-0158">Chromosome</keyword>
<evidence type="ECO:0000256" key="9">
    <source>
        <dbReference type="ARBA" id="ARBA00023242"/>
    </source>
</evidence>
<dbReference type="EMBL" id="JALJOU010000022">
    <property type="protein sequence ID" value="KAK9837272.1"/>
    <property type="molecule type" value="Genomic_DNA"/>
</dbReference>
<evidence type="ECO:0000256" key="4">
    <source>
        <dbReference type="ARBA" id="ARBA00006846"/>
    </source>
</evidence>
<keyword evidence="9 11" id="KW-0539">Nucleus</keyword>
<dbReference type="InterPro" id="IPR000558">
    <property type="entry name" value="Histone_H2B"/>
</dbReference>
<dbReference type="EMBL" id="JALJOU010000022">
    <property type="protein sequence ID" value="KAK9837282.1"/>
    <property type="molecule type" value="Genomic_DNA"/>
</dbReference>
<comment type="subunit">
    <text evidence="11">The nucleosome is a histone octamer containing two molecules each of H2A, H2B, H3 and H4 assembled in one H3-H4 heterotetramer and two H2A-H2B heterodimers. The octamer wraps approximately 147 bp of DNA.</text>
</comment>
<dbReference type="EMBL" id="JALJOU010000022">
    <property type="protein sequence ID" value="KAK9837338.1"/>
    <property type="molecule type" value="Genomic_DNA"/>
</dbReference>
<sequence length="120" mass="13137">MAPKAEKKPAKKVAKSTSSAAAKKRKLAKAETYKIYIYKVLKQVHPDTGISSKAMSILNSFINDIFEKIATETAQLARYNKKPTVTSREIQTSVRLILPGELAKHAVSEGTKAVTKFTSA</sequence>
<dbReference type="EMBL" id="JALJOU010000022">
    <property type="protein sequence ID" value="KAK9837317.1"/>
    <property type="molecule type" value="Genomic_DNA"/>
</dbReference>
<evidence type="ECO:0000313" key="18">
    <source>
        <dbReference type="EMBL" id="KAK9837317.1"/>
    </source>
</evidence>
<evidence type="ECO:0000313" key="15">
    <source>
        <dbReference type="EMBL" id="KAK9826805.1"/>
    </source>
</evidence>
<dbReference type="Proteomes" id="UP001445335">
    <property type="component" value="Unassembled WGS sequence"/>
</dbReference>
<dbReference type="Pfam" id="PF00125">
    <property type="entry name" value="Histone"/>
    <property type="match status" value="1"/>
</dbReference>
<keyword evidence="6" id="KW-1017">Isopeptide bond</keyword>
<evidence type="ECO:0000313" key="20">
    <source>
        <dbReference type="EMBL" id="KAK9837348.1"/>
    </source>
</evidence>
<dbReference type="EMBL" id="JALJOU010000099">
    <property type="protein sequence ID" value="KAK9821595.1"/>
    <property type="molecule type" value="Genomic_DNA"/>
</dbReference>
<evidence type="ECO:0000313" key="16">
    <source>
        <dbReference type="EMBL" id="KAK9837272.1"/>
    </source>
</evidence>
<reference evidence="20 21" key="1">
    <citation type="journal article" date="2024" name="Nat. Commun.">
        <title>Phylogenomics reveals the evolutionary origins of lichenization in chlorophyte algae.</title>
        <authorList>
            <person name="Puginier C."/>
            <person name="Libourel C."/>
            <person name="Otte J."/>
            <person name="Skaloud P."/>
            <person name="Haon M."/>
            <person name="Grisel S."/>
            <person name="Petersen M."/>
            <person name="Berrin J.G."/>
            <person name="Delaux P.M."/>
            <person name="Dal Grande F."/>
            <person name="Keller J."/>
        </authorList>
    </citation>
    <scope>NUCLEOTIDE SEQUENCE [LARGE SCALE GENOMIC DNA]</scope>
    <source>
        <strain evidence="20 21">SAG 245.80</strain>
    </source>
</reference>
<name>A0AAW1RV16_9CHLO</name>
<dbReference type="CDD" id="cd22910">
    <property type="entry name" value="HFD_H2B"/>
    <property type="match status" value="1"/>
</dbReference>
<evidence type="ECO:0000313" key="21">
    <source>
        <dbReference type="Proteomes" id="UP001445335"/>
    </source>
</evidence>
<dbReference type="GO" id="GO:0005634">
    <property type="term" value="C:nucleus"/>
    <property type="evidence" value="ECO:0007669"/>
    <property type="project" value="UniProtKB-SubCell"/>
</dbReference>
<reference evidence="20" key="2">
    <citation type="submission" date="2024-04" db="EMBL/GenBank/DDBJ databases">
        <authorList>
            <person name="Dal Grande F."/>
            <person name="Keller J."/>
            <person name="Delaux P.-M."/>
        </authorList>
    </citation>
    <scope>NUCLEOTIDE SEQUENCE</scope>
    <source>
        <strain evidence="20">SAG 245.80</strain>
    </source>
</reference>
<dbReference type="InterPro" id="IPR009072">
    <property type="entry name" value="Histone-fold"/>
</dbReference>
<comment type="similarity">
    <text evidence="4 11">Belongs to the histone H2B family.</text>
</comment>
<evidence type="ECO:0000313" key="14">
    <source>
        <dbReference type="EMBL" id="KAK9821595.1"/>
    </source>
</evidence>
<proteinExistence type="inferred from homology"/>
<dbReference type="GO" id="GO:0046982">
    <property type="term" value="F:protein heterodimerization activity"/>
    <property type="evidence" value="ECO:0007669"/>
    <property type="project" value="InterPro"/>
</dbReference>
<dbReference type="PRINTS" id="PR00621">
    <property type="entry name" value="HISTONEH2B"/>
</dbReference>
<evidence type="ECO:0000256" key="11">
    <source>
        <dbReference type="RuleBase" id="RU000451"/>
    </source>
</evidence>
<dbReference type="Gene3D" id="1.10.20.10">
    <property type="entry name" value="Histone, subunit A"/>
    <property type="match status" value="1"/>
</dbReference>
<keyword evidence="7" id="KW-0832">Ubl conjugation</keyword>
<dbReference type="InterPro" id="IPR055333">
    <property type="entry name" value="HISTONE_H2B_site"/>
</dbReference>
<dbReference type="FunFam" id="1.10.20.10:FF:000014">
    <property type="entry name" value="Histone H2B"/>
    <property type="match status" value="1"/>
</dbReference>
<dbReference type="PROSITE" id="PS00357">
    <property type="entry name" value="HISTONE_H2B"/>
    <property type="match status" value="1"/>
</dbReference>
<dbReference type="SMART" id="SM00427">
    <property type="entry name" value="H2B"/>
    <property type="match status" value="1"/>
</dbReference>
<keyword evidence="8 11" id="KW-0238">DNA-binding</keyword>
<evidence type="ECO:0000256" key="2">
    <source>
        <dbReference type="ARBA" id="ARBA00004123"/>
    </source>
</evidence>
<comment type="caution">
    <text evidence="20">The sequence shown here is derived from an EMBL/GenBank/DDBJ whole genome shotgun (WGS) entry which is preliminary data.</text>
</comment>
<dbReference type="GO" id="GO:0000786">
    <property type="term" value="C:nucleosome"/>
    <property type="evidence" value="ECO:0007669"/>
    <property type="project" value="UniProtKB-KW"/>
</dbReference>
<evidence type="ECO:0000256" key="10">
    <source>
        <dbReference type="ARBA" id="ARBA00023269"/>
    </source>
</evidence>
<accession>A0AAW1RV16</accession>
<feature type="region of interest" description="Disordered" evidence="12">
    <location>
        <begin position="1"/>
        <end position="21"/>
    </location>
</feature>
<comment type="function">
    <text evidence="1">Core component of nucleosome. Nucleosomes wrap and compact DNA into chromatin, limiting DNA accessibility to the cellular machineries which require DNA as a template. Histones thereby play a central role in transcription regulation, DNA repair, DNA replication and chromosomal stability. DNA accessibility is regulated via a complex set of post-translational modifications of histones, also called histone code, and nucleosome remodeling.</text>
</comment>
<gene>
    <name evidence="16" type="ORF">WJX81_002819</name>
    <name evidence="15" type="ORF">WJX81_002826</name>
    <name evidence="14" type="ORF">WJX81_002937</name>
    <name evidence="17" type="ORF">WJX81_003046</name>
    <name evidence="18" type="ORF">WJX81_005849</name>
    <name evidence="19" type="ORF">WJX81_007422</name>
    <name evidence="20" type="ORF">WJX81_008124</name>
</gene>
<evidence type="ECO:0000256" key="12">
    <source>
        <dbReference type="SAM" id="MobiDB-lite"/>
    </source>
</evidence>
<dbReference type="EMBL" id="JALJOU010000022">
    <property type="protein sequence ID" value="KAK9837348.1"/>
    <property type="molecule type" value="Genomic_DNA"/>
</dbReference>
<organism evidence="20 21">
    <name type="scientific">Elliptochloris bilobata</name>
    <dbReference type="NCBI Taxonomy" id="381761"/>
    <lineage>
        <taxon>Eukaryota</taxon>
        <taxon>Viridiplantae</taxon>
        <taxon>Chlorophyta</taxon>
        <taxon>core chlorophytes</taxon>
        <taxon>Trebouxiophyceae</taxon>
        <taxon>Trebouxiophyceae incertae sedis</taxon>
        <taxon>Elliptochloris clade</taxon>
        <taxon>Elliptochloris</taxon>
    </lineage>
</organism>
<evidence type="ECO:0000256" key="7">
    <source>
        <dbReference type="ARBA" id="ARBA00022843"/>
    </source>
</evidence>
<evidence type="ECO:0000313" key="17">
    <source>
        <dbReference type="EMBL" id="KAK9837282.1"/>
    </source>
</evidence>
<evidence type="ECO:0000259" key="13">
    <source>
        <dbReference type="Pfam" id="PF00125"/>
    </source>
</evidence>
<keyword evidence="21" id="KW-1185">Reference proteome</keyword>
<dbReference type="GO" id="GO:0003677">
    <property type="term" value="F:DNA binding"/>
    <property type="evidence" value="ECO:0007669"/>
    <property type="project" value="UniProtKB-KW"/>
</dbReference>
<dbReference type="GO" id="GO:0030527">
    <property type="term" value="F:structural constituent of chromatin"/>
    <property type="evidence" value="ECO:0007669"/>
    <property type="project" value="InterPro"/>
</dbReference>
<dbReference type="SUPFAM" id="SSF47113">
    <property type="entry name" value="Histone-fold"/>
    <property type="match status" value="1"/>
</dbReference>
<dbReference type="InterPro" id="IPR007125">
    <property type="entry name" value="H2A/H2B/H3"/>
</dbReference>
<keyword evidence="10 11" id="KW-0544">Nucleosome core</keyword>
<evidence type="ECO:0000256" key="6">
    <source>
        <dbReference type="ARBA" id="ARBA00022499"/>
    </source>
</evidence>
<dbReference type="AlphaFoldDB" id="A0AAW1RV16"/>
<comment type="subcellular location">
    <subcellularLocation>
        <location evidence="3">Chromosome</location>
    </subcellularLocation>
    <subcellularLocation>
        <location evidence="2 11">Nucleus</location>
    </subcellularLocation>
</comment>
<evidence type="ECO:0000256" key="5">
    <source>
        <dbReference type="ARBA" id="ARBA00022454"/>
    </source>
</evidence>
<protein>
    <recommendedName>
        <fullName evidence="11">Histone H2B</fullName>
    </recommendedName>
</protein>
<evidence type="ECO:0000313" key="19">
    <source>
        <dbReference type="EMBL" id="KAK9837338.1"/>
    </source>
</evidence>
<dbReference type="EMBL" id="JALJOU010000062">
    <property type="protein sequence ID" value="KAK9826805.1"/>
    <property type="molecule type" value="Genomic_DNA"/>
</dbReference>
<dbReference type="PANTHER" id="PTHR23428">
    <property type="entry name" value="HISTONE H2B"/>
    <property type="match status" value="1"/>
</dbReference>
<evidence type="ECO:0000256" key="8">
    <source>
        <dbReference type="ARBA" id="ARBA00023125"/>
    </source>
</evidence>